<comment type="caution">
    <text evidence="2">The sequence shown here is derived from an EMBL/GenBank/DDBJ whole genome shotgun (WGS) entry which is preliminary data.</text>
</comment>
<accession>A0ABS6I8E3</accession>
<dbReference type="EMBL" id="JAHOPC010000011">
    <property type="protein sequence ID" value="MBU8867986.1"/>
    <property type="molecule type" value="Genomic_DNA"/>
</dbReference>
<name>A0ABS6I8E3_9MICC</name>
<feature type="chain" id="PRO_5045089516" evidence="1">
    <location>
        <begin position="35"/>
        <end position="60"/>
    </location>
</feature>
<proteinExistence type="predicted"/>
<sequence length="60" mass="5918">MKPVPDISRRSLLRAFTASAAVAFAVAATGSAAAAAPGPVVATPDAGTQPQGHRHLIGVL</sequence>
<evidence type="ECO:0000313" key="3">
    <source>
        <dbReference type="Proteomes" id="UP000824166"/>
    </source>
</evidence>
<protein>
    <submittedName>
        <fullName evidence="2">Uncharacterized protein</fullName>
    </submittedName>
</protein>
<keyword evidence="3" id="KW-1185">Reference proteome</keyword>
<organism evidence="2 3">
    <name type="scientific">Paenarthrobacter aromaticivorans</name>
    <dbReference type="NCBI Taxonomy" id="2849150"/>
    <lineage>
        <taxon>Bacteria</taxon>
        <taxon>Bacillati</taxon>
        <taxon>Actinomycetota</taxon>
        <taxon>Actinomycetes</taxon>
        <taxon>Micrococcales</taxon>
        <taxon>Micrococcaceae</taxon>
        <taxon>Paenarthrobacter</taxon>
    </lineage>
</organism>
<dbReference type="RefSeq" id="WP_216926100.1">
    <property type="nucleotide sequence ID" value="NZ_JAHOPC010000011.1"/>
</dbReference>
<gene>
    <name evidence="2" type="ORF">KSW38_16990</name>
</gene>
<keyword evidence="1" id="KW-0732">Signal</keyword>
<evidence type="ECO:0000313" key="2">
    <source>
        <dbReference type="EMBL" id="MBU8867986.1"/>
    </source>
</evidence>
<evidence type="ECO:0000256" key="1">
    <source>
        <dbReference type="SAM" id="SignalP"/>
    </source>
</evidence>
<dbReference type="PROSITE" id="PS51318">
    <property type="entry name" value="TAT"/>
    <property type="match status" value="1"/>
</dbReference>
<reference evidence="2 3" key="1">
    <citation type="submission" date="2021-06" db="EMBL/GenBank/DDBJ databases">
        <authorList>
            <person name="Jeong J.W."/>
        </authorList>
    </citation>
    <scope>NUCLEOTIDE SEQUENCE [LARGE SCALE GENOMIC DNA]</scope>
    <source>
        <strain evidence="2 3">MMS21-TAE1-1</strain>
    </source>
</reference>
<feature type="signal peptide" evidence="1">
    <location>
        <begin position="1"/>
        <end position="34"/>
    </location>
</feature>
<dbReference type="Proteomes" id="UP000824166">
    <property type="component" value="Unassembled WGS sequence"/>
</dbReference>
<dbReference type="InterPro" id="IPR006311">
    <property type="entry name" value="TAT_signal"/>
</dbReference>